<keyword evidence="4" id="KW-1185">Reference proteome</keyword>
<dbReference type="Pfam" id="PF02518">
    <property type="entry name" value="HATPase_c"/>
    <property type="match status" value="1"/>
</dbReference>
<dbReference type="InterPro" id="IPR036890">
    <property type="entry name" value="HATPase_C_sf"/>
</dbReference>
<dbReference type="EMBL" id="CP018171">
    <property type="protein sequence ID" value="APH74108.1"/>
    <property type="molecule type" value="Genomic_DNA"/>
</dbReference>
<dbReference type="STRING" id="1670800.BSQ44_24125"/>
<dbReference type="InterPro" id="IPR005467">
    <property type="entry name" value="His_kinase_dom"/>
</dbReference>
<dbReference type="SMART" id="SM00387">
    <property type="entry name" value="HATPase_c"/>
    <property type="match status" value="1"/>
</dbReference>
<proteinExistence type="predicted"/>
<dbReference type="Proteomes" id="UP000182840">
    <property type="component" value="Chromosome"/>
</dbReference>
<name>A0A1L3SXH8_9HYPH</name>
<dbReference type="InterPro" id="IPR003594">
    <property type="entry name" value="HATPase_dom"/>
</dbReference>
<reference evidence="4" key="1">
    <citation type="submission" date="2016-11" db="EMBL/GenBank/DDBJ databases">
        <title>Mesorhizobium oceanicum sp. nov., isolated from deep seawater in South China Sea.</title>
        <authorList>
            <person name="Fu G.-Y."/>
        </authorList>
    </citation>
    <scope>NUCLEOTIDE SEQUENCE [LARGE SCALE GENOMIC DNA]</scope>
    <source>
        <strain evidence="4">B7</strain>
    </source>
</reference>
<dbReference type="CDD" id="cd19410">
    <property type="entry name" value="HK9-like_sensor"/>
    <property type="match status" value="1"/>
</dbReference>
<dbReference type="InterPro" id="IPR007891">
    <property type="entry name" value="CHASE3"/>
</dbReference>
<dbReference type="PANTHER" id="PTHR43065:SF23">
    <property type="entry name" value="SENSOR HISTIDINE KINASE PDTAS"/>
    <property type="match status" value="1"/>
</dbReference>
<dbReference type="KEGG" id="meso:BSQ44_24125"/>
<dbReference type="Pfam" id="PF07568">
    <property type="entry name" value="HisKA_2"/>
    <property type="match status" value="1"/>
</dbReference>
<protein>
    <recommendedName>
        <fullName evidence="2">Histidine kinase domain-containing protein</fullName>
    </recommendedName>
</protein>
<dbReference type="PANTHER" id="PTHR43065">
    <property type="entry name" value="SENSOR HISTIDINE KINASE"/>
    <property type="match status" value="1"/>
</dbReference>
<dbReference type="PROSITE" id="PS50109">
    <property type="entry name" value="HIS_KIN"/>
    <property type="match status" value="1"/>
</dbReference>
<dbReference type="InterPro" id="IPR011495">
    <property type="entry name" value="Sig_transdc_His_kin_sub2_dim/P"/>
</dbReference>
<feature type="domain" description="Histidine kinase" evidence="2">
    <location>
        <begin position="243"/>
        <end position="435"/>
    </location>
</feature>
<evidence type="ECO:0000313" key="3">
    <source>
        <dbReference type="EMBL" id="APH74108.1"/>
    </source>
</evidence>
<keyword evidence="1" id="KW-1133">Transmembrane helix</keyword>
<dbReference type="Pfam" id="PF05227">
    <property type="entry name" value="CHASE3"/>
    <property type="match status" value="1"/>
</dbReference>
<evidence type="ECO:0000256" key="1">
    <source>
        <dbReference type="SAM" id="Phobius"/>
    </source>
</evidence>
<dbReference type="AlphaFoldDB" id="A0A1L3SXH8"/>
<dbReference type="SUPFAM" id="SSF55874">
    <property type="entry name" value="ATPase domain of HSP90 chaperone/DNA topoisomerase II/histidine kinase"/>
    <property type="match status" value="1"/>
</dbReference>
<dbReference type="Gene3D" id="3.30.565.10">
    <property type="entry name" value="Histidine kinase-like ATPase, C-terminal domain"/>
    <property type="match status" value="1"/>
</dbReference>
<gene>
    <name evidence="3" type="ORF">BSQ44_24125</name>
</gene>
<evidence type="ECO:0000313" key="4">
    <source>
        <dbReference type="Proteomes" id="UP000182840"/>
    </source>
</evidence>
<keyword evidence="1" id="KW-0812">Transmembrane</keyword>
<feature type="transmembrane region" description="Helical" evidence="1">
    <location>
        <begin position="12"/>
        <end position="34"/>
    </location>
</feature>
<keyword evidence="1" id="KW-0472">Membrane</keyword>
<dbReference type="RefSeq" id="WP_072607572.1">
    <property type="nucleotide sequence ID" value="NZ_JBHRXM010000035.1"/>
</dbReference>
<sequence>MSNDSGVAHRRWVRITWIAALVVSAFIVISFALLSSWAENRVRASLEARTYVERFIHAVVEAERSQRAYILTQDREYLADYEYALQKIGKLAEQLREIVARNRIENDAIEELYRLAGERNSQLTTAIEVLHARGFSAAVEEVRRNEVRQTTNQILDLVATIGEEENRLLGERERQVTLLRGTLLGVLLFVLTGTFLFSTVSFEREHRMAERLADLNRDLEGKVGERTRQLELERRRVENLLADMSHRLGNNLSMLSSYLVLEARRTTDPGARETLEDVHQRIVSVASAQRRLQINSATSAVDIRAYLEALIRDIRCTLVREGICLELSAEALLMRGDDAVSLGIIVNELVVNSLKYAFPSDGGFISVSVCGKNDDVVVEVVDDGAGIDSIAQEGLGSLVVQSMVSTLAGRSAHTSARSDLERPGTRWRVQFPLRHPPAQDYADQAV</sequence>
<accession>A0A1L3SXH8</accession>
<organism evidence="3 4">
    <name type="scientific">Aquibium oceanicum</name>
    <dbReference type="NCBI Taxonomy" id="1670800"/>
    <lineage>
        <taxon>Bacteria</taxon>
        <taxon>Pseudomonadati</taxon>
        <taxon>Pseudomonadota</taxon>
        <taxon>Alphaproteobacteria</taxon>
        <taxon>Hyphomicrobiales</taxon>
        <taxon>Phyllobacteriaceae</taxon>
        <taxon>Aquibium</taxon>
    </lineage>
</organism>
<feature type="transmembrane region" description="Helical" evidence="1">
    <location>
        <begin position="177"/>
        <end position="197"/>
    </location>
</feature>
<evidence type="ECO:0000259" key="2">
    <source>
        <dbReference type="PROSITE" id="PS50109"/>
    </source>
</evidence>